<dbReference type="Proteomes" id="UP000287547">
    <property type="component" value="Unassembled WGS sequence"/>
</dbReference>
<evidence type="ECO:0000313" key="2">
    <source>
        <dbReference type="Proteomes" id="UP000287547"/>
    </source>
</evidence>
<dbReference type="AlphaFoldDB" id="A0A428XSI7"/>
<proteinExistence type="predicted"/>
<evidence type="ECO:0000313" key="1">
    <source>
        <dbReference type="EMBL" id="RSM58311.1"/>
    </source>
</evidence>
<dbReference type="EMBL" id="QHKI01000144">
    <property type="protein sequence ID" value="RSM58311.1"/>
    <property type="molecule type" value="Genomic_DNA"/>
</dbReference>
<reference evidence="1 2" key="1">
    <citation type="submission" date="2018-05" db="EMBL/GenBank/DDBJ databases">
        <title>Evolution of GPA BGCs.</title>
        <authorList>
            <person name="Waglechner N."/>
            <person name="Wright G.D."/>
        </authorList>
    </citation>
    <scope>NUCLEOTIDE SEQUENCE [LARGE SCALE GENOMIC DNA]</scope>
    <source>
        <strain evidence="1 2">A82846</strain>
    </source>
</reference>
<gene>
    <name evidence="1" type="ORF">DMH04_56240</name>
</gene>
<name>A0A428XSI7_KIBAR</name>
<accession>A0A428XSI7</accession>
<protein>
    <submittedName>
        <fullName evidence="1">Uncharacterized protein</fullName>
    </submittedName>
</protein>
<sequence>MCSSSQRRGTLGQRMLPEGLHCLPTGQLGEYLQLAERLVRFASQTDQAERQWDDGDIALEALPGRYGWLPDRTGREEIEPLASLWDKELERRQRLVDNVAKELDPAAERLAVMVMANWVRGGRTPREHQKRYSRFLNVAVDGLDAADLMFQMGNTWYVNNERLPDWLDDIAGGRTCENATKALIEREHEVSRRFGRSPDEPLVQRLGDVWQAVGAHWQSMLESMALAHPGAVLALFHLYGTSIDRELLNVCIQLGPSAQLSVGHLDWAVAVVPAACRVGLAERDCGLGGLILLDRQHHRVDSAFCQRFLRNLATSLGYPELARYVSAPGDGAEVKGSNPDFERATGLYGMNFASEAATYRSVTVS</sequence>
<comment type="caution">
    <text evidence="1">The sequence shown here is derived from an EMBL/GenBank/DDBJ whole genome shotgun (WGS) entry which is preliminary data.</text>
</comment>
<organism evidence="1 2">
    <name type="scientific">Kibdelosporangium aridum</name>
    <dbReference type="NCBI Taxonomy" id="2030"/>
    <lineage>
        <taxon>Bacteria</taxon>
        <taxon>Bacillati</taxon>
        <taxon>Actinomycetota</taxon>
        <taxon>Actinomycetes</taxon>
        <taxon>Pseudonocardiales</taxon>
        <taxon>Pseudonocardiaceae</taxon>
        <taxon>Kibdelosporangium</taxon>
    </lineage>
</organism>